<feature type="non-terminal residue" evidence="1">
    <location>
        <position position="1"/>
    </location>
</feature>
<dbReference type="EMBL" id="GBEZ01008329">
    <property type="protein sequence ID" value="JAC77205.1"/>
    <property type="molecule type" value="Transcribed_RNA"/>
</dbReference>
<evidence type="ECO:0000313" key="1">
    <source>
        <dbReference type="EMBL" id="JAC77205.1"/>
    </source>
</evidence>
<name>A0A061S2T8_9CHLO</name>
<reference evidence="1" key="1">
    <citation type="submission" date="2014-05" db="EMBL/GenBank/DDBJ databases">
        <title>The transcriptome of the halophilic microalga Tetraselmis sp. GSL018 isolated from the Great Salt Lake, Utah.</title>
        <authorList>
            <person name="Jinkerson R.E."/>
            <person name="D'Adamo S."/>
            <person name="Posewitz M.C."/>
        </authorList>
    </citation>
    <scope>NUCLEOTIDE SEQUENCE</scope>
    <source>
        <strain evidence="1">GSL018</strain>
    </source>
</reference>
<dbReference type="AlphaFoldDB" id="A0A061S2T8"/>
<sequence>YSILFKCCQILSTFLSVRCRRLARCSEDTGKEYFFALDWTGFCAIV</sequence>
<accession>A0A061S2T8</accession>
<proteinExistence type="predicted"/>
<gene>
    <name evidence="1" type="ORF">TSPGSL018_18279</name>
</gene>
<organism evidence="1">
    <name type="scientific">Tetraselmis sp. GSL018</name>
    <dbReference type="NCBI Taxonomy" id="582737"/>
    <lineage>
        <taxon>Eukaryota</taxon>
        <taxon>Viridiplantae</taxon>
        <taxon>Chlorophyta</taxon>
        <taxon>core chlorophytes</taxon>
        <taxon>Chlorodendrophyceae</taxon>
        <taxon>Chlorodendrales</taxon>
        <taxon>Chlorodendraceae</taxon>
        <taxon>Tetraselmis</taxon>
    </lineage>
</organism>
<protein>
    <submittedName>
        <fullName evidence="1">Uncharacterized protein</fullName>
    </submittedName>
</protein>